<name>J3M046_ORYBR</name>
<dbReference type="Gramene" id="OB04G27710.1">
    <property type="protein sequence ID" value="OB04G27710.1"/>
    <property type="gene ID" value="OB04G27710"/>
</dbReference>
<organism evidence="5">
    <name type="scientific">Oryza brachyantha</name>
    <name type="common">malo sina</name>
    <dbReference type="NCBI Taxonomy" id="4533"/>
    <lineage>
        <taxon>Eukaryota</taxon>
        <taxon>Viridiplantae</taxon>
        <taxon>Streptophyta</taxon>
        <taxon>Embryophyta</taxon>
        <taxon>Tracheophyta</taxon>
        <taxon>Spermatophyta</taxon>
        <taxon>Magnoliopsida</taxon>
        <taxon>Liliopsida</taxon>
        <taxon>Poales</taxon>
        <taxon>Poaceae</taxon>
        <taxon>BOP clade</taxon>
        <taxon>Oryzoideae</taxon>
        <taxon>Oryzeae</taxon>
        <taxon>Oryzinae</taxon>
        <taxon>Oryza</taxon>
    </lineage>
</organism>
<dbReference type="KEGG" id="obr:102710581"/>
<dbReference type="SMART" id="SM01179">
    <property type="entry name" value="DUF862"/>
    <property type="match status" value="1"/>
</dbReference>
<gene>
    <name evidence="5" type="primary">LOC102710581</name>
</gene>
<dbReference type="RefSeq" id="XP_006652605.1">
    <property type="nucleotide sequence ID" value="XM_006652542.2"/>
</dbReference>
<dbReference type="GeneID" id="102710581"/>
<keyword evidence="2" id="KW-0645">Protease</keyword>
<dbReference type="InterPro" id="IPR008580">
    <property type="entry name" value="PPPDE_dom"/>
</dbReference>
<dbReference type="AlphaFoldDB" id="J3M046"/>
<evidence type="ECO:0000256" key="1">
    <source>
        <dbReference type="ARBA" id="ARBA00008140"/>
    </source>
</evidence>
<protein>
    <recommendedName>
        <fullName evidence="4">PPPDE domain-containing protein</fullName>
    </recommendedName>
</protein>
<keyword evidence="3" id="KW-0378">Hydrolase</keyword>
<dbReference type="Pfam" id="PF05903">
    <property type="entry name" value="Peptidase_C97"/>
    <property type="match status" value="1"/>
</dbReference>
<evidence type="ECO:0000313" key="6">
    <source>
        <dbReference type="Proteomes" id="UP000006038"/>
    </source>
</evidence>
<comment type="similarity">
    <text evidence="1">Belongs to the DeSI family.</text>
</comment>
<dbReference type="GO" id="GO:0006508">
    <property type="term" value="P:proteolysis"/>
    <property type="evidence" value="ECO:0007669"/>
    <property type="project" value="UniProtKB-KW"/>
</dbReference>
<evidence type="ECO:0000256" key="3">
    <source>
        <dbReference type="ARBA" id="ARBA00022801"/>
    </source>
</evidence>
<accession>J3M046</accession>
<dbReference type="eggNOG" id="KOG0324">
    <property type="taxonomic scope" value="Eukaryota"/>
</dbReference>
<dbReference type="Gene3D" id="3.90.1720.30">
    <property type="entry name" value="PPPDE domains"/>
    <property type="match status" value="1"/>
</dbReference>
<dbReference type="GO" id="GO:0101005">
    <property type="term" value="F:deubiquitinase activity"/>
    <property type="evidence" value="ECO:0007669"/>
    <property type="project" value="TreeGrafter"/>
</dbReference>
<dbReference type="OrthoDB" id="412286at2759"/>
<evidence type="ECO:0000256" key="2">
    <source>
        <dbReference type="ARBA" id="ARBA00022670"/>
    </source>
</evidence>
<dbReference type="GO" id="GO:0016579">
    <property type="term" value="P:protein deubiquitination"/>
    <property type="evidence" value="ECO:0007669"/>
    <property type="project" value="TreeGrafter"/>
</dbReference>
<dbReference type="OMA" id="PLEGCRW"/>
<dbReference type="HOGENOM" id="CLU_069001_4_1_1"/>
<reference evidence="5" key="2">
    <citation type="submission" date="2013-04" db="UniProtKB">
        <authorList>
            <consortium name="EnsemblPlants"/>
        </authorList>
    </citation>
    <scope>IDENTIFICATION</scope>
</reference>
<evidence type="ECO:0000259" key="4">
    <source>
        <dbReference type="PROSITE" id="PS51858"/>
    </source>
</evidence>
<evidence type="ECO:0000313" key="5">
    <source>
        <dbReference type="EnsemblPlants" id="OB04G27710.1"/>
    </source>
</evidence>
<sequence length="208" mass="22660">MAVQNDGGGGGGGNGAASVVVNVYDLTPMNNYLYWFGLGIFHSGIEVHGMEYGFGAHEFPTSGVFEVEPKSCPGFVYRRSVRMGTTGMSRAEFRSFIENLAGKYNGNSYHLISKNCNHFTDDVCKNLTGKQIPGWVNRLARVGAFFNYILPKSIQVSAVTHVPTHPAFSDDDMDSRSCSISGDSDVDELDQHLLSAAPIELHSIEQQS</sequence>
<dbReference type="PANTHER" id="PTHR12378:SF10">
    <property type="entry name" value="OS04G0548000 PROTEIN"/>
    <property type="match status" value="1"/>
</dbReference>
<reference evidence="5" key="1">
    <citation type="journal article" date="2013" name="Nat. Commun.">
        <title>Whole-genome sequencing of Oryza brachyantha reveals mechanisms underlying Oryza genome evolution.</title>
        <authorList>
            <person name="Chen J."/>
            <person name="Huang Q."/>
            <person name="Gao D."/>
            <person name="Wang J."/>
            <person name="Lang Y."/>
            <person name="Liu T."/>
            <person name="Li B."/>
            <person name="Bai Z."/>
            <person name="Luis Goicoechea J."/>
            <person name="Liang C."/>
            <person name="Chen C."/>
            <person name="Zhang W."/>
            <person name="Sun S."/>
            <person name="Liao Y."/>
            <person name="Zhang X."/>
            <person name="Yang L."/>
            <person name="Song C."/>
            <person name="Wang M."/>
            <person name="Shi J."/>
            <person name="Liu G."/>
            <person name="Liu J."/>
            <person name="Zhou H."/>
            <person name="Zhou W."/>
            <person name="Yu Q."/>
            <person name="An N."/>
            <person name="Chen Y."/>
            <person name="Cai Q."/>
            <person name="Wang B."/>
            <person name="Liu B."/>
            <person name="Min J."/>
            <person name="Huang Y."/>
            <person name="Wu H."/>
            <person name="Li Z."/>
            <person name="Zhang Y."/>
            <person name="Yin Y."/>
            <person name="Song W."/>
            <person name="Jiang J."/>
            <person name="Jackson S.A."/>
            <person name="Wing R.A."/>
            <person name="Wang J."/>
            <person name="Chen M."/>
        </authorList>
    </citation>
    <scope>NUCLEOTIDE SEQUENCE [LARGE SCALE GENOMIC DNA]</scope>
    <source>
        <strain evidence="5">cv. IRGC 101232</strain>
    </source>
</reference>
<dbReference type="InterPro" id="IPR042266">
    <property type="entry name" value="PPPDE_sf"/>
</dbReference>
<dbReference type="PROSITE" id="PS51858">
    <property type="entry name" value="PPPDE"/>
    <property type="match status" value="1"/>
</dbReference>
<dbReference type="Proteomes" id="UP000006038">
    <property type="component" value="Chromosome 4"/>
</dbReference>
<keyword evidence="6" id="KW-1185">Reference proteome</keyword>
<dbReference type="PANTHER" id="PTHR12378">
    <property type="entry name" value="DESUMOYLATING ISOPEPTIDASE"/>
    <property type="match status" value="1"/>
</dbReference>
<dbReference type="EnsemblPlants" id="OB04G27710.1">
    <property type="protein sequence ID" value="OB04G27710.1"/>
    <property type="gene ID" value="OB04G27710"/>
</dbReference>
<proteinExistence type="inferred from homology"/>
<feature type="domain" description="PPPDE" evidence="4">
    <location>
        <begin position="17"/>
        <end position="154"/>
    </location>
</feature>